<keyword evidence="2" id="KW-0812">Transmembrane</keyword>
<dbReference type="GO" id="GO:0012505">
    <property type="term" value="C:endomembrane system"/>
    <property type="evidence" value="ECO:0007669"/>
    <property type="project" value="UniProtKB-SubCell"/>
</dbReference>
<evidence type="ECO:0000313" key="6">
    <source>
        <dbReference type="EMBL" id="KKL13255.1"/>
    </source>
</evidence>
<dbReference type="Pfam" id="PF06803">
    <property type="entry name" value="DUF1232"/>
    <property type="match status" value="1"/>
</dbReference>
<evidence type="ECO:0000256" key="4">
    <source>
        <dbReference type="ARBA" id="ARBA00023136"/>
    </source>
</evidence>
<feature type="domain" description="DUF1232" evidence="5">
    <location>
        <begin position="50"/>
        <end position="85"/>
    </location>
</feature>
<comment type="caution">
    <text evidence="6">The sequence shown here is derived from an EMBL/GenBank/DDBJ whole genome shotgun (WGS) entry which is preliminary data.</text>
</comment>
<evidence type="ECO:0000259" key="5">
    <source>
        <dbReference type="Pfam" id="PF06803"/>
    </source>
</evidence>
<dbReference type="InterPro" id="IPR016983">
    <property type="entry name" value="UCP031804"/>
</dbReference>
<keyword evidence="4" id="KW-0472">Membrane</keyword>
<protein>
    <recommendedName>
        <fullName evidence="5">DUF1232 domain-containing protein</fullName>
    </recommendedName>
</protein>
<dbReference type="EMBL" id="LAZR01040934">
    <property type="protein sequence ID" value="KKL13255.1"/>
    <property type="molecule type" value="Genomic_DNA"/>
</dbReference>
<evidence type="ECO:0000256" key="1">
    <source>
        <dbReference type="ARBA" id="ARBA00004127"/>
    </source>
</evidence>
<comment type="subcellular location">
    <subcellularLocation>
        <location evidence="1">Endomembrane system</location>
        <topology evidence="1">Multi-pass membrane protein</topology>
    </subcellularLocation>
</comment>
<dbReference type="AlphaFoldDB" id="A0A0F9AV14"/>
<accession>A0A0F9AV14</accession>
<dbReference type="PIRSF" id="PIRSF031804">
    <property type="entry name" value="UCP031804"/>
    <property type="match status" value="1"/>
</dbReference>
<evidence type="ECO:0000256" key="2">
    <source>
        <dbReference type="ARBA" id="ARBA00022692"/>
    </source>
</evidence>
<organism evidence="6">
    <name type="scientific">marine sediment metagenome</name>
    <dbReference type="NCBI Taxonomy" id="412755"/>
    <lineage>
        <taxon>unclassified sequences</taxon>
        <taxon>metagenomes</taxon>
        <taxon>ecological metagenomes</taxon>
    </lineage>
</organism>
<name>A0A0F9AV14_9ZZZZ</name>
<keyword evidence="3" id="KW-1133">Transmembrane helix</keyword>
<dbReference type="InterPro" id="IPR010652">
    <property type="entry name" value="DUF1232"/>
</dbReference>
<sequence>MSDNQFEQQFTDASFWDKSKNVAKVAGKTVLEPALKLYYSAKDPDTPMWAKSAIYGALGYFISPIDAIPDFTPILGYSDDIGVLMAAAVAVTAYIKKEHGEKAKQTIEQWFG</sequence>
<reference evidence="6" key="1">
    <citation type="journal article" date="2015" name="Nature">
        <title>Complex archaea that bridge the gap between prokaryotes and eukaryotes.</title>
        <authorList>
            <person name="Spang A."/>
            <person name="Saw J.H."/>
            <person name="Jorgensen S.L."/>
            <person name="Zaremba-Niedzwiedzka K."/>
            <person name="Martijn J."/>
            <person name="Lind A.E."/>
            <person name="van Eijk R."/>
            <person name="Schleper C."/>
            <person name="Guy L."/>
            <person name="Ettema T.J."/>
        </authorList>
    </citation>
    <scope>NUCLEOTIDE SEQUENCE</scope>
</reference>
<evidence type="ECO:0000256" key="3">
    <source>
        <dbReference type="ARBA" id="ARBA00022989"/>
    </source>
</evidence>
<proteinExistence type="predicted"/>
<gene>
    <name evidence="6" type="ORF">LCGC14_2527590</name>
</gene>